<feature type="domain" description="Conserved hypothetical protein CHP02679 N terminus" evidence="2">
    <location>
        <begin position="35"/>
        <end position="240"/>
    </location>
</feature>
<dbReference type="AlphaFoldDB" id="W5WCW2"/>
<organism evidence="3 4">
    <name type="scientific">Kutzneria albida DSM 43870</name>
    <dbReference type="NCBI Taxonomy" id="1449976"/>
    <lineage>
        <taxon>Bacteria</taxon>
        <taxon>Bacillati</taxon>
        <taxon>Actinomycetota</taxon>
        <taxon>Actinomycetes</taxon>
        <taxon>Pseudonocardiales</taxon>
        <taxon>Pseudonocardiaceae</taxon>
        <taxon>Kutzneria</taxon>
    </lineage>
</organism>
<dbReference type="eggNOG" id="COG4924">
    <property type="taxonomic scope" value="Bacteria"/>
</dbReference>
<dbReference type="EMBL" id="CP007155">
    <property type="protein sequence ID" value="AHH98672.1"/>
    <property type="molecule type" value="Genomic_DNA"/>
</dbReference>
<proteinExistence type="predicted"/>
<dbReference type="RefSeq" id="WP_025358654.1">
    <property type="nucleotide sequence ID" value="NZ_CP007155.1"/>
</dbReference>
<dbReference type="Pfam" id="PF09664">
    <property type="entry name" value="DUF2399"/>
    <property type="match status" value="1"/>
</dbReference>
<dbReference type="HOGENOM" id="CLU_035709_0_0_11"/>
<evidence type="ECO:0008006" key="5">
    <source>
        <dbReference type="Google" id="ProtNLM"/>
    </source>
</evidence>
<dbReference type="InterPro" id="IPR024465">
    <property type="entry name" value="DUF2399"/>
</dbReference>
<dbReference type="KEGG" id="kal:KALB_5310"/>
<name>W5WCW2_9PSEU</name>
<keyword evidence="4" id="KW-1185">Reference proteome</keyword>
<reference evidence="3 4" key="1">
    <citation type="journal article" date="2014" name="BMC Genomics">
        <title>Complete genome sequence of producer of the glycopeptide antibiotic Aculeximycin Kutzneria albida DSM 43870T, a representative of minor genus of Pseudonocardiaceae.</title>
        <authorList>
            <person name="Rebets Y."/>
            <person name="Tokovenko B."/>
            <person name="Lushchyk I."/>
            <person name="Ruckert C."/>
            <person name="Zaburannyi N."/>
            <person name="Bechthold A."/>
            <person name="Kalinowski J."/>
            <person name="Luzhetskyy A."/>
        </authorList>
    </citation>
    <scope>NUCLEOTIDE SEQUENCE [LARGE SCALE GENOMIC DNA]</scope>
    <source>
        <strain evidence="3">DSM 43870</strain>
    </source>
</reference>
<dbReference type="InterPro" id="IPR013495">
    <property type="entry name" value="CHP02679"/>
</dbReference>
<dbReference type="STRING" id="1449976.KALB_5310"/>
<dbReference type="Pfam" id="PF11796">
    <property type="entry name" value="DUF3323"/>
    <property type="match status" value="1"/>
</dbReference>
<evidence type="ECO:0000313" key="4">
    <source>
        <dbReference type="Proteomes" id="UP000019225"/>
    </source>
</evidence>
<dbReference type="InterPro" id="IPR024466">
    <property type="entry name" value="CHP02679_N"/>
</dbReference>
<dbReference type="Proteomes" id="UP000019225">
    <property type="component" value="Chromosome"/>
</dbReference>
<dbReference type="NCBIfam" id="TIGR02679">
    <property type="entry name" value="TIGR02679 family protein"/>
    <property type="match status" value="1"/>
</dbReference>
<evidence type="ECO:0000259" key="1">
    <source>
        <dbReference type="Pfam" id="PF09664"/>
    </source>
</evidence>
<sequence length="426" mass="45993">MNARKSAVDWLAQPALARMWHAVRTRLERNGVEAKGRIQLVDLTDVEAEALGLLLGQRCNTALTRISLATLDRRLRDSAAECGLIELVGILAGPLQDLKGARAARAAQWAEVWTAGADLLAAHDLGDLAGWLETERSSGGLRRLDPGEAAEELRRAITVLARLSTGDRSVISRTELAAQVTGNAHGLDDDTVLARLVLRAIAVQRAQPVPVTAGDRRSLWRAADVLADQVSATVLTYGLAPHGQGWREGALRDRAAHNAEVHLTARDVCAIRWELPAHAREVWVCENPTVVEAAADARCGRPLICTSGNPATVVLLLLDALCATGARLHYRGDFDWPGIAIANRFLTRYRADTWLMDAVFYDSAVTLARDRGSPLWPLSEASVEASWDPELAPALAAIGVAVHEESVLEQLVDHLNPPERATSTGS</sequence>
<gene>
    <name evidence="3" type="ORF">KALB_5310</name>
</gene>
<feature type="domain" description="DUF2399" evidence="1">
    <location>
        <begin position="262"/>
        <end position="415"/>
    </location>
</feature>
<protein>
    <recommendedName>
        <fullName evidence="5">TIGR02679 family protein</fullName>
    </recommendedName>
</protein>
<evidence type="ECO:0000259" key="2">
    <source>
        <dbReference type="Pfam" id="PF11796"/>
    </source>
</evidence>
<evidence type="ECO:0000313" key="3">
    <source>
        <dbReference type="EMBL" id="AHH98672.1"/>
    </source>
</evidence>
<accession>W5WCW2</accession>